<dbReference type="EMBL" id="GGEC01079078">
    <property type="protein sequence ID" value="MBX59562.1"/>
    <property type="molecule type" value="Transcribed_RNA"/>
</dbReference>
<proteinExistence type="predicted"/>
<sequence length="55" mass="6566">MRLKDLSEKQFKVVARISYGIPIIKVKRQPKKIKSWIHSEKEIQKIYTRHDTKGS</sequence>
<dbReference type="AlphaFoldDB" id="A0A2P2PXU8"/>
<reference evidence="1" key="1">
    <citation type="submission" date="2018-02" db="EMBL/GenBank/DDBJ databases">
        <title>Rhizophora mucronata_Transcriptome.</title>
        <authorList>
            <person name="Meera S.P."/>
            <person name="Sreeshan A."/>
            <person name="Augustine A."/>
        </authorList>
    </citation>
    <scope>NUCLEOTIDE SEQUENCE</scope>
    <source>
        <tissue evidence="1">Leaf</tissue>
    </source>
</reference>
<protein>
    <submittedName>
        <fullName evidence="1">Uncharacterized protein</fullName>
    </submittedName>
</protein>
<name>A0A2P2PXU8_RHIMU</name>
<accession>A0A2P2PXU8</accession>
<evidence type="ECO:0000313" key="1">
    <source>
        <dbReference type="EMBL" id="MBX59562.1"/>
    </source>
</evidence>
<organism evidence="1">
    <name type="scientific">Rhizophora mucronata</name>
    <name type="common">Asiatic mangrove</name>
    <dbReference type="NCBI Taxonomy" id="61149"/>
    <lineage>
        <taxon>Eukaryota</taxon>
        <taxon>Viridiplantae</taxon>
        <taxon>Streptophyta</taxon>
        <taxon>Embryophyta</taxon>
        <taxon>Tracheophyta</taxon>
        <taxon>Spermatophyta</taxon>
        <taxon>Magnoliopsida</taxon>
        <taxon>eudicotyledons</taxon>
        <taxon>Gunneridae</taxon>
        <taxon>Pentapetalae</taxon>
        <taxon>rosids</taxon>
        <taxon>fabids</taxon>
        <taxon>Malpighiales</taxon>
        <taxon>Rhizophoraceae</taxon>
        <taxon>Rhizophora</taxon>
    </lineage>
</organism>